<feature type="transmembrane region" description="Helical" evidence="1">
    <location>
        <begin position="74"/>
        <end position="92"/>
    </location>
</feature>
<dbReference type="InterPro" id="IPR051697">
    <property type="entry name" value="Patched_domain-protein"/>
</dbReference>
<dbReference type="EMBL" id="UYRT01017755">
    <property type="protein sequence ID" value="VDK57168.1"/>
    <property type="molecule type" value="Genomic_DNA"/>
</dbReference>
<dbReference type="Proteomes" id="UP000271098">
    <property type="component" value="Unassembled WGS sequence"/>
</dbReference>
<proteinExistence type="predicted"/>
<dbReference type="GO" id="GO:0006897">
    <property type="term" value="P:endocytosis"/>
    <property type="evidence" value="ECO:0007669"/>
    <property type="project" value="TreeGrafter"/>
</dbReference>
<dbReference type="PANTHER" id="PTHR10796">
    <property type="entry name" value="PATCHED-RELATED"/>
    <property type="match status" value="1"/>
</dbReference>
<organism evidence="4">
    <name type="scientific">Gongylonema pulchrum</name>
    <dbReference type="NCBI Taxonomy" id="637853"/>
    <lineage>
        <taxon>Eukaryota</taxon>
        <taxon>Metazoa</taxon>
        <taxon>Ecdysozoa</taxon>
        <taxon>Nematoda</taxon>
        <taxon>Chromadorea</taxon>
        <taxon>Rhabditida</taxon>
        <taxon>Spirurina</taxon>
        <taxon>Spiruromorpha</taxon>
        <taxon>Spiruroidea</taxon>
        <taxon>Gongylonematidae</taxon>
        <taxon>Gongylonema</taxon>
    </lineage>
</organism>
<dbReference type="GO" id="GO:0030659">
    <property type="term" value="C:cytoplasmic vesicle membrane"/>
    <property type="evidence" value="ECO:0007669"/>
    <property type="project" value="TreeGrafter"/>
</dbReference>
<dbReference type="WBParaSite" id="GPUH_0000709401-mRNA-1">
    <property type="protein sequence ID" value="GPUH_0000709401-mRNA-1"/>
    <property type="gene ID" value="GPUH_0000709401"/>
</dbReference>
<dbReference type="GO" id="GO:0005886">
    <property type="term" value="C:plasma membrane"/>
    <property type="evidence" value="ECO:0007669"/>
    <property type="project" value="TreeGrafter"/>
</dbReference>
<gene>
    <name evidence="2" type="ORF">GPUH_LOCUS7089</name>
</gene>
<name>A0A183DEE4_9BILA</name>
<evidence type="ECO:0000313" key="4">
    <source>
        <dbReference type="WBParaSite" id="GPUH_0000709401-mRNA-1"/>
    </source>
</evidence>
<evidence type="ECO:0000313" key="3">
    <source>
        <dbReference type="Proteomes" id="UP000271098"/>
    </source>
</evidence>
<dbReference type="GO" id="GO:0018996">
    <property type="term" value="P:molting cycle, collagen and cuticulin-based cuticle"/>
    <property type="evidence" value="ECO:0007669"/>
    <property type="project" value="TreeGrafter"/>
</dbReference>
<evidence type="ECO:0000313" key="2">
    <source>
        <dbReference type="EMBL" id="VDK57168.1"/>
    </source>
</evidence>
<keyword evidence="3" id="KW-1185">Reference proteome</keyword>
<protein>
    <submittedName>
        <fullName evidence="4">Two pore domain potassium channel family protein</fullName>
    </submittedName>
</protein>
<dbReference type="AlphaFoldDB" id="A0A183DEE4"/>
<reference evidence="2 3" key="2">
    <citation type="submission" date="2018-11" db="EMBL/GenBank/DDBJ databases">
        <authorList>
            <consortium name="Pathogen Informatics"/>
        </authorList>
    </citation>
    <scope>NUCLEOTIDE SEQUENCE [LARGE SCALE GENOMIC DNA]</scope>
</reference>
<sequence>MIFAESTESFNSGDIYKRNIANGTSHCCKSNAYTEMPRSDSGITNSWSEKPENKMNLFFRNFYVPLLLDMRTKFVVLALFLVYLALAIYGIMGMEQGLDYDKLLIKTDPIVRTIAVELELFHGGDQ</sequence>
<evidence type="ECO:0000256" key="1">
    <source>
        <dbReference type="SAM" id="Phobius"/>
    </source>
</evidence>
<reference evidence="4" key="1">
    <citation type="submission" date="2016-06" db="UniProtKB">
        <authorList>
            <consortium name="WormBaseParasite"/>
        </authorList>
    </citation>
    <scope>IDENTIFICATION</scope>
</reference>
<accession>A0A183DEE4</accession>
<keyword evidence="1" id="KW-0472">Membrane</keyword>
<dbReference type="PANTHER" id="PTHR10796:SF91">
    <property type="entry name" value="SSD DOMAIN-CONTAINING PROTEIN"/>
    <property type="match status" value="1"/>
</dbReference>
<keyword evidence="1" id="KW-1133">Transmembrane helix</keyword>
<keyword evidence="1" id="KW-0812">Transmembrane</keyword>